<proteinExistence type="inferred from homology"/>
<sequence>MNFKELHYIITVAEYGNISKAAEHLFVAQPSLSRCIHRIENDLGAPLFKRTSDGLKLTYAGERFIEKADEILKIYKSIETEFSMINDMKAGHLVIGTATHLGSYVLPTALSTFKKQFPNIEISIVEGVSTDIEEDLLKGKIDVAILHTPVLNQGLSQIIIVEENFMLAVPPNDPINSFAVKSQKDEQYYLDLNSLREYPFILTHSSQRTRQVSDRILKSAGFSPNVAFITKSIQTASRFVKNNLGVSLIPQSYCEFFRSEFAPNYYFIDEQHKPTWQLIVAHSEAIPISRSVEEFIKIAQSTLPKLFQF</sequence>
<dbReference type="InterPro" id="IPR036390">
    <property type="entry name" value="WH_DNA-bd_sf"/>
</dbReference>
<dbReference type="PRINTS" id="PR00039">
    <property type="entry name" value="HTHLYSR"/>
</dbReference>
<dbReference type="CDD" id="cd05466">
    <property type="entry name" value="PBP2_LTTR_substrate"/>
    <property type="match status" value="1"/>
</dbReference>
<feature type="domain" description="HTH lysR-type" evidence="5">
    <location>
        <begin position="1"/>
        <end position="58"/>
    </location>
</feature>
<dbReference type="Pfam" id="PF00126">
    <property type="entry name" value="HTH_1"/>
    <property type="match status" value="1"/>
</dbReference>
<dbReference type="PROSITE" id="PS50931">
    <property type="entry name" value="HTH_LYSR"/>
    <property type="match status" value="1"/>
</dbReference>
<evidence type="ECO:0000256" key="2">
    <source>
        <dbReference type="ARBA" id="ARBA00023015"/>
    </source>
</evidence>
<evidence type="ECO:0000256" key="1">
    <source>
        <dbReference type="ARBA" id="ARBA00009437"/>
    </source>
</evidence>
<dbReference type="PANTHER" id="PTHR30346:SF0">
    <property type="entry name" value="HCA OPERON TRANSCRIPTIONAL ACTIVATOR HCAR"/>
    <property type="match status" value="1"/>
</dbReference>
<dbReference type="InterPro" id="IPR000847">
    <property type="entry name" value="LysR_HTH_N"/>
</dbReference>
<dbReference type="SUPFAM" id="SSF46785">
    <property type="entry name" value="Winged helix' DNA-binding domain"/>
    <property type="match status" value="1"/>
</dbReference>
<reference evidence="6 7" key="1">
    <citation type="submission" date="2016-10" db="EMBL/GenBank/DDBJ databases">
        <authorList>
            <person name="de Groot N.N."/>
        </authorList>
    </citation>
    <scope>NUCLEOTIDE SEQUENCE [LARGE SCALE GENOMIC DNA]</scope>
    <source>
        <strain evidence="6 7">DSM 2784</strain>
    </source>
</reference>
<dbReference type="Gene3D" id="3.40.190.290">
    <property type="match status" value="1"/>
</dbReference>
<keyword evidence="3 6" id="KW-0238">DNA-binding</keyword>
<dbReference type="STRING" id="1120920.SAMN03080599_01725"/>
<organism evidence="6 7">
    <name type="scientific">Acidaminobacter hydrogenoformans DSM 2784</name>
    <dbReference type="NCBI Taxonomy" id="1120920"/>
    <lineage>
        <taxon>Bacteria</taxon>
        <taxon>Bacillati</taxon>
        <taxon>Bacillota</taxon>
        <taxon>Clostridia</taxon>
        <taxon>Peptostreptococcales</taxon>
        <taxon>Acidaminobacteraceae</taxon>
        <taxon>Acidaminobacter</taxon>
    </lineage>
</organism>
<dbReference type="Gene3D" id="1.10.10.10">
    <property type="entry name" value="Winged helix-like DNA-binding domain superfamily/Winged helix DNA-binding domain"/>
    <property type="match status" value="1"/>
</dbReference>
<evidence type="ECO:0000313" key="7">
    <source>
        <dbReference type="Proteomes" id="UP000199208"/>
    </source>
</evidence>
<dbReference type="RefSeq" id="WP_092590541.1">
    <property type="nucleotide sequence ID" value="NZ_FMWL01000007.1"/>
</dbReference>
<dbReference type="GO" id="GO:0003677">
    <property type="term" value="F:DNA binding"/>
    <property type="evidence" value="ECO:0007669"/>
    <property type="project" value="UniProtKB-KW"/>
</dbReference>
<dbReference type="Proteomes" id="UP000199208">
    <property type="component" value="Unassembled WGS sequence"/>
</dbReference>
<accession>A0A1G5RZ52</accession>
<dbReference type="EMBL" id="FMWL01000007">
    <property type="protein sequence ID" value="SCZ79382.1"/>
    <property type="molecule type" value="Genomic_DNA"/>
</dbReference>
<protein>
    <submittedName>
        <fullName evidence="6">DNA-binding transcriptional regulator, LysR family</fullName>
    </submittedName>
</protein>
<keyword evidence="7" id="KW-1185">Reference proteome</keyword>
<dbReference type="SUPFAM" id="SSF53850">
    <property type="entry name" value="Periplasmic binding protein-like II"/>
    <property type="match status" value="1"/>
</dbReference>
<evidence type="ECO:0000256" key="3">
    <source>
        <dbReference type="ARBA" id="ARBA00023125"/>
    </source>
</evidence>
<evidence type="ECO:0000313" key="6">
    <source>
        <dbReference type="EMBL" id="SCZ79382.1"/>
    </source>
</evidence>
<dbReference type="OrthoDB" id="1825944at2"/>
<dbReference type="InterPro" id="IPR036388">
    <property type="entry name" value="WH-like_DNA-bd_sf"/>
</dbReference>
<gene>
    <name evidence="6" type="ORF">SAMN03080599_01725</name>
</gene>
<keyword evidence="4" id="KW-0804">Transcription</keyword>
<dbReference type="Pfam" id="PF03466">
    <property type="entry name" value="LysR_substrate"/>
    <property type="match status" value="1"/>
</dbReference>
<dbReference type="FunFam" id="1.10.10.10:FF:000001">
    <property type="entry name" value="LysR family transcriptional regulator"/>
    <property type="match status" value="1"/>
</dbReference>
<name>A0A1G5RZ52_9FIRM</name>
<dbReference type="GO" id="GO:0003700">
    <property type="term" value="F:DNA-binding transcription factor activity"/>
    <property type="evidence" value="ECO:0007669"/>
    <property type="project" value="InterPro"/>
</dbReference>
<dbReference type="PANTHER" id="PTHR30346">
    <property type="entry name" value="TRANSCRIPTIONAL DUAL REGULATOR HCAR-RELATED"/>
    <property type="match status" value="1"/>
</dbReference>
<dbReference type="AlphaFoldDB" id="A0A1G5RZ52"/>
<dbReference type="GO" id="GO:0032993">
    <property type="term" value="C:protein-DNA complex"/>
    <property type="evidence" value="ECO:0007669"/>
    <property type="project" value="TreeGrafter"/>
</dbReference>
<keyword evidence="2" id="KW-0805">Transcription regulation</keyword>
<dbReference type="InterPro" id="IPR005119">
    <property type="entry name" value="LysR_subst-bd"/>
</dbReference>
<evidence type="ECO:0000259" key="5">
    <source>
        <dbReference type="PROSITE" id="PS50931"/>
    </source>
</evidence>
<evidence type="ECO:0000256" key="4">
    <source>
        <dbReference type="ARBA" id="ARBA00023163"/>
    </source>
</evidence>
<comment type="similarity">
    <text evidence="1">Belongs to the LysR transcriptional regulatory family.</text>
</comment>